<keyword evidence="5" id="KW-0010">Activator</keyword>
<dbReference type="InterPro" id="IPR016177">
    <property type="entry name" value="DNA-bd_dom_sf"/>
</dbReference>
<proteinExistence type="inferred from homology"/>
<dbReference type="GO" id="GO:0006950">
    <property type="term" value="P:response to stress"/>
    <property type="evidence" value="ECO:0007669"/>
    <property type="project" value="TreeGrafter"/>
</dbReference>
<dbReference type="InterPro" id="IPR036955">
    <property type="entry name" value="AP2/ERF_dom_sf"/>
</dbReference>
<dbReference type="Proteomes" id="UP001237642">
    <property type="component" value="Unassembled WGS sequence"/>
</dbReference>
<dbReference type="PANTHER" id="PTHR31241">
    <property type="entry name" value="DEHYDRATION-RESPONSIVE ELEMENT-BINDING PROTEIN 2C"/>
    <property type="match status" value="1"/>
</dbReference>
<evidence type="ECO:0000256" key="1">
    <source>
        <dbReference type="ARBA" id="ARBA00004123"/>
    </source>
</evidence>
<dbReference type="InterPro" id="IPR001471">
    <property type="entry name" value="AP2/ERF_dom"/>
</dbReference>
<keyword evidence="12" id="KW-1185">Reference proteome</keyword>
<dbReference type="Pfam" id="PF00847">
    <property type="entry name" value="AP2"/>
    <property type="match status" value="1"/>
</dbReference>
<reference evidence="11" key="2">
    <citation type="submission" date="2023-05" db="EMBL/GenBank/DDBJ databases">
        <authorList>
            <person name="Schelkunov M.I."/>
        </authorList>
    </citation>
    <scope>NUCLEOTIDE SEQUENCE</scope>
    <source>
        <strain evidence="11">Hsosn_3</strain>
        <tissue evidence="11">Leaf</tissue>
    </source>
</reference>
<organism evidence="11 12">
    <name type="scientific">Heracleum sosnowskyi</name>
    <dbReference type="NCBI Taxonomy" id="360622"/>
    <lineage>
        <taxon>Eukaryota</taxon>
        <taxon>Viridiplantae</taxon>
        <taxon>Streptophyta</taxon>
        <taxon>Embryophyta</taxon>
        <taxon>Tracheophyta</taxon>
        <taxon>Spermatophyta</taxon>
        <taxon>Magnoliopsida</taxon>
        <taxon>eudicotyledons</taxon>
        <taxon>Gunneridae</taxon>
        <taxon>Pentapetalae</taxon>
        <taxon>asterids</taxon>
        <taxon>campanulids</taxon>
        <taxon>Apiales</taxon>
        <taxon>Apiaceae</taxon>
        <taxon>Apioideae</taxon>
        <taxon>apioid superclade</taxon>
        <taxon>Tordylieae</taxon>
        <taxon>Tordyliinae</taxon>
        <taxon>Heracleum</taxon>
    </lineage>
</organism>
<comment type="similarity">
    <text evidence="8">Belongs to the AP2/ERF transcription factor family. ERF subfamily.</text>
</comment>
<feature type="compositionally biased region" description="Basic and acidic residues" evidence="9">
    <location>
        <begin position="161"/>
        <end position="177"/>
    </location>
</feature>
<dbReference type="AlphaFoldDB" id="A0AAD8N3Y1"/>
<name>A0AAD8N3Y1_9APIA</name>
<evidence type="ECO:0000256" key="6">
    <source>
        <dbReference type="ARBA" id="ARBA00023163"/>
    </source>
</evidence>
<dbReference type="PROSITE" id="PS51032">
    <property type="entry name" value="AP2_ERF"/>
    <property type="match status" value="1"/>
</dbReference>
<dbReference type="PRINTS" id="PR00367">
    <property type="entry name" value="ETHRSPELEMNT"/>
</dbReference>
<evidence type="ECO:0000313" key="11">
    <source>
        <dbReference type="EMBL" id="KAK1395026.1"/>
    </source>
</evidence>
<keyword evidence="7" id="KW-0539">Nucleus</keyword>
<dbReference type="GO" id="GO:0000976">
    <property type="term" value="F:transcription cis-regulatory region binding"/>
    <property type="evidence" value="ECO:0007669"/>
    <property type="project" value="TreeGrafter"/>
</dbReference>
<dbReference type="SUPFAM" id="SSF54171">
    <property type="entry name" value="DNA-binding domain"/>
    <property type="match status" value="1"/>
</dbReference>
<comment type="caution">
    <text evidence="11">The sequence shown here is derived from an EMBL/GenBank/DDBJ whole genome shotgun (WGS) entry which is preliminary data.</text>
</comment>
<sequence length="218" mass="24371">MRGKGGPENTICKYRGVRQISWEKWVSEICMPNQGERIWIGTFNDSKAAALAYDEAAIGMFGATAKLNFPEMSLPVHTTASTSTDAIDNQRHYGDIDMPNFLEKLIEMQQGEFPPGDEVTLIANPYACLINDHLYDYHGYSTVEQSKLQGSNVMKNDEFQKAKQDDNQEKMEVELPEHGGSSTSFSKIKDLGVDIAGKSEYVGNDDLEEDLGSINIWF</sequence>
<dbReference type="GO" id="GO:0003700">
    <property type="term" value="F:DNA-binding transcription factor activity"/>
    <property type="evidence" value="ECO:0007669"/>
    <property type="project" value="InterPro"/>
</dbReference>
<dbReference type="GO" id="GO:0045893">
    <property type="term" value="P:positive regulation of DNA-templated transcription"/>
    <property type="evidence" value="ECO:0007669"/>
    <property type="project" value="TreeGrafter"/>
</dbReference>
<dbReference type="GO" id="GO:0005634">
    <property type="term" value="C:nucleus"/>
    <property type="evidence" value="ECO:0007669"/>
    <property type="project" value="UniProtKB-SubCell"/>
</dbReference>
<gene>
    <name evidence="11" type="ORF">POM88_014082</name>
</gene>
<keyword evidence="6" id="KW-0804">Transcription</keyword>
<evidence type="ECO:0000256" key="9">
    <source>
        <dbReference type="SAM" id="MobiDB-lite"/>
    </source>
</evidence>
<keyword evidence="4" id="KW-0238">DNA-binding</keyword>
<accession>A0AAD8N3Y1</accession>
<feature type="region of interest" description="Disordered" evidence="9">
    <location>
        <begin position="161"/>
        <end position="183"/>
    </location>
</feature>
<comment type="subcellular location">
    <subcellularLocation>
        <location evidence="1">Nucleus</location>
    </subcellularLocation>
</comment>
<feature type="domain" description="AP2/ERF" evidence="10">
    <location>
        <begin position="13"/>
        <end position="70"/>
    </location>
</feature>
<evidence type="ECO:0000259" key="10">
    <source>
        <dbReference type="PROSITE" id="PS51032"/>
    </source>
</evidence>
<dbReference type="Gene3D" id="3.30.730.10">
    <property type="entry name" value="AP2/ERF domain"/>
    <property type="match status" value="1"/>
</dbReference>
<evidence type="ECO:0000256" key="5">
    <source>
        <dbReference type="ARBA" id="ARBA00023159"/>
    </source>
</evidence>
<evidence type="ECO:0000313" key="12">
    <source>
        <dbReference type="Proteomes" id="UP001237642"/>
    </source>
</evidence>
<evidence type="ECO:0000256" key="8">
    <source>
        <dbReference type="ARBA" id="ARBA00024343"/>
    </source>
</evidence>
<evidence type="ECO:0000256" key="2">
    <source>
        <dbReference type="ARBA" id="ARBA00023015"/>
    </source>
</evidence>
<dbReference type="PANTHER" id="PTHR31241:SF62">
    <property type="entry name" value="DEHYDRATION-RESPONSIVE ELEMENT-BINDING PROTEIN 2D"/>
    <property type="match status" value="1"/>
</dbReference>
<dbReference type="SMART" id="SM00380">
    <property type="entry name" value="AP2"/>
    <property type="match status" value="1"/>
</dbReference>
<keyword evidence="3" id="KW-0346">Stress response</keyword>
<evidence type="ECO:0000256" key="7">
    <source>
        <dbReference type="ARBA" id="ARBA00023242"/>
    </source>
</evidence>
<keyword evidence="2" id="KW-0805">Transcription regulation</keyword>
<evidence type="ECO:0000256" key="4">
    <source>
        <dbReference type="ARBA" id="ARBA00023125"/>
    </source>
</evidence>
<reference evidence="11" key="1">
    <citation type="submission" date="2023-02" db="EMBL/GenBank/DDBJ databases">
        <title>Genome of toxic invasive species Heracleum sosnowskyi carries increased number of genes despite the absence of recent whole-genome duplications.</title>
        <authorList>
            <person name="Schelkunov M."/>
            <person name="Shtratnikova V."/>
            <person name="Makarenko M."/>
            <person name="Klepikova A."/>
            <person name="Omelchenko D."/>
            <person name="Novikova G."/>
            <person name="Obukhova E."/>
            <person name="Bogdanov V."/>
            <person name="Penin A."/>
            <person name="Logacheva M."/>
        </authorList>
    </citation>
    <scope>NUCLEOTIDE SEQUENCE</scope>
    <source>
        <strain evidence="11">Hsosn_3</strain>
        <tissue evidence="11">Leaf</tissue>
    </source>
</reference>
<evidence type="ECO:0000256" key="3">
    <source>
        <dbReference type="ARBA" id="ARBA00023016"/>
    </source>
</evidence>
<dbReference type="CDD" id="cd00018">
    <property type="entry name" value="AP2"/>
    <property type="match status" value="1"/>
</dbReference>
<dbReference type="EMBL" id="JAUIZM010000003">
    <property type="protein sequence ID" value="KAK1395026.1"/>
    <property type="molecule type" value="Genomic_DNA"/>
</dbReference>
<protein>
    <recommendedName>
        <fullName evidence="10">AP2/ERF domain-containing protein</fullName>
    </recommendedName>
</protein>